<dbReference type="Gene3D" id="2.30.30.40">
    <property type="entry name" value="SH3 Domains"/>
    <property type="match status" value="1"/>
</dbReference>
<organism evidence="5 6">
    <name type="scientific">Apteryx owenii</name>
    <name type="common">Little spotted kiwi</name>
    <dbReference type="NCBI Taxonomy" id="8824"/>
    <lineage>
        <taxon>Eukaryota</taxon>
        <taxon>Metazoa</taxon>
        <taxon>Chordata</taxon>
        <taxon>Craniata</taxon>
        <taxon>Vertebrata</taxon>
        <taxon>Euteleostomi</taxon>
        <taxon>Archelosauria</taxon>
        <taxon>Archosauria</taxon>
        <taxon>Dinosauria</taxon>
        <taxon>Saurischia</taxon>
        <taxon>Theropoda</taxon>
        <taxon>Coelurosauria</taxon>
        <taxon>Aves</taxon>
        <taxon>Palaeognathae</taxon>
        <taxon>Apterygiformes</taxon>
        <taxon>Apterygidae</taxon>
        <taxon>Apteryx</taxon>
    </lineage>
</organism>
<dbReference type="Pfam" id="PF07653">
    <property type="entry name" value="SH3_2"/>
    <property type="match status" value="1"/>
</dbReference>
<keyword evidence="3" id="KW-0732">Signal</keyword>
<proteinExistence type="predicted"/>
<keyword evidence="1 2" id="KW-0728">SH3 domain</keyword>
<name>A0A8B9S4X4_APTOW</name>
<feature type="signal peptide" evidence="3">
    <location>
        <begin position="1"/>
        <end position="20"/>
    </location>
</feature>
<evidence type="ECO:0000256" key="2">
    <source>
        <dbReference type="PROSITE-ProRule" id="PRU00192"/>
    </source>
</evidence>
<reference evidence="5" key="2">
    <citation type="submission" date="2025-09" db="UniProtKB">
        <authorList>
            <consortium name="Ensembl"/>
        </authorList>
    </citation>
    <scope>IDENTIFICATION</scope>
</reference>
<evidence type="ECO:0000256" key="1">
    <source>
        <dbReference type="ARBA" id="ARBA00022443"/>
    </source>
</evidence>
<keyword evidence="6" id="KW-1185">Reference proteome</keyword>
<evidence type="ECO:0000313" key="6">
    <source>
        <dbReference type="Proteomes" id="UP000694424"/>
    </source>
</evidence>
<dbReference type="InterPro" id="IPR001452">
    <property type="entry name" value="SH3_domain"/>
</dbReference>
<dbReference type="PANTHER" id="PTHR47312:SF1">
    <property type="entry name" value="MELANOMA-DERIVED GROWTH REGULATORY PROTEIN"/>
    <property type="match status" value="1"/>
</dbReference>
<feature type="chain" id="PRO_5034449310" description="SH3 domain-containing protein" evidence="3">
    <location>
        <begin position="21"/>
        <end position="130"/>
    </location>
</feature>
<protein>
    <recommendedName>
        <fullName evidence="4">SH3 domain-containing protein</fullName>
    </recommendedName>
</protein>
<dbReference type="PROSITE" id="PS50002">
    <property type="entry name" value="SH3"/>
    <property type="match status" value="1"/>
</dbReference>
<feature type="domain" description="SH3" evidence="4">
    <location>
        <begin position="38"/>
        <end position="108"/>
    </location>
</feature>
<evidence type="ECO:0000313" key="5">
    <source>
        <dbReference type="Ensembl" id="ENSAOWP00000004600.1"/>
    </source>
</evidence>
<dbReference type="GO" id="GO:0030198">
    <property type="term" value="P:extracellular matrix organization"/>
    <property type="evidence" value="ECO:0007669"/>
    <property type="project" value="TreeGrafter"/>
</dbReference>
<dbReference type="SMART" id="SM00326">
    <property type="entry name" value="SH3"/>
    <property type="match status" value="1"/>
</dbReference>
<sequence>MAAALRAALLCVLLAPGAAGQHDSLAERKACADEECSYPISVAVAVSDYVAPDCRFIHFQRGQVVYVFSKLRGRGKLFWSGSVRGDYYSEQPARLGYFPSSAVRETRTLRRAAVELDTDEWDFYCHRSRR</sequence>
<dbReference type="InterPro" id="IPR036028">
    <property type="entry name" value="SH3-like_dom_sf"/>
</dbReference>
<evidence type="ECO:0000259" key="4">
    <source>
        <dbReference type="PROSITE" id="PS50002"/>
    </source>
</evidence>
<accession>A0A8B9S4X4</accession>
<dbReference type="SUPFAM" id="SSF50044">
    <property type="entry name" value="SH3-domain"/>
    <property type="match status" value="1"/>
</dbReference>
<dbReference type="PANTHER" id="PTHR47312">
    <property type="entry name" value="MELANOMA-DERIVED GROWTH REGULATORY PROTEIN"/>
    <property type="match status" value="1"/>
</dbReference>
<dbReference type="Ensembl" id="ENSAOWT00000005261.1">
    <property type="protein sequence ID" value="ENSAOWP00000004600.1"/>
    <property type="gene ID" value="ENSAOWG00000003230.1"/>
</dbReference>
<dbReference type="AlphaFoldDB" id="A0A8B9S4X4"/>
<dbReference type="InterPro" id="IPR043369">
    <property type="entry name" value="MIA"/>
</dbReference>
<reference evidence="5" key="1">
    <citation type="submission" date="2025-08" db="UniProtKB">
        <authorList>
            <consortium name="Ensembl"/>
        </authorList>
    </citation>
    <scope>IDENTIFICATION</scope>
</reference>
<dbReference type="Proteomes" id="UP000694424">
    <property type="component" value="Unplaced"/>
</dbReference>
<evidence type="ECO:0000256" key="3">
    <source>
        <dbReference type="SAM" id="SignalP"/>
    </source>
</evidence>